<keyword evidence="2" id="KW-0227">DNA damage</keyword>
<evidence type="ECO:0000256" key="3">
    <source>
        <dbReference type="ARBA" id="ARBA00023242"/>
    </source>
</evidence>
<feature type="domain" description="DNA endonuclease activator Ctp1 C-terminal" evidence="5">
    <location>
        <begin position="125"/>
        <end position="154"/>
    </location>
</feature>
<accession>A0AAV7XVX3</accession>
<gene>
    <name evidence="6" type="ORF">ONE63_007310</name>
</gene>
<keyword evidence="7" id="KW-1185">Reference proteome</keyword>
<keyword evidence="3" id="KW-0539">Nucleus</keyword>
<keyword evidence="4" id="KW-0175">Coiled coil</keyword>
<comment type="caution">
    <text evidence="6">The sequence shown here is derived from an EMBL/GenBank/DDBJ whole genome shotgun (WGS) entry which is preliminary data.</text>
</comment>
<dbReference type="GO" id="GO:0005634">
    <property type="term" value="C:nucleus"/>
    <property type="evidence" value="ECO:0007669"/>
    <property type="project" value="UniProtKB-SubCell"/>
</dbReference>
<dbReference type="GO" id="GO:0006281">
    <property type="term" value="P:DNA repair"/>
    <property type="evidence" value="ECO:0007669"/>
    <property type="project" value="InterPro"/>
</dbReference>
<protein>
    <recommendedName>
        <fullName evidence="5">DNA endonuclease activator Ctp1 C-terminal domain-containing protein</fullName>
    </recommendedName>
</protein>
<dbReference type="Pfam" id="PF08573">
    <property type="entry name" value="SAE2"/>
    <property type="match status" value="1"/>
</dbReference>
<feature type="coiled-coil region" evidence="4">
    <location>
        <begin position="6"/>
        <end position="61"/>
    </location>
</feature>
<evidence type="ECO:0000256" key="4">
    <source>
        <dbReference type="SAM" id="Coils"/>
    </source>
</evidence>
<dbReference type="Proteomes" id="UP001075354">
    <property type="component" value="Chromosome 4"/>
</dbReference>
<evidence type="ECO:0000259" key="5">
    <source>
        <dbReference type="Pfam" id="PF08573"/>
    </source>
</evidence>
<evidence type="ECO:0000313" key="7">
    <source>
        <dbReference type="Proteomes" id="UP001075354"/>
    </source>
</evidence>
<evidence type="ECO:0000256" key="2">
    <source>
        <dbReference type="ARBA" id="ARBA00022763"/>
    </source>
</evidence>
<evidence type="ECO:0000256" key="1">
    <source>
        <dbReference type="ARBA" id="ARBA00004123"/>
    </source>
</evidence>
<reference evidence="6" key="1">
    <citation type="submission" date="2022-12" db="EMBL/GenBank/DDBJ databases">
        <title>Chromosome-level genome assembly of the bean flower thrips Megalurothrips usitatus.</title>
        <authorList>
            <person name="Ma L."/>
            <person name="Liu Q."/>
            <person name="Li H."/>
            <person name="Cai W."/>
        </authorList>
    </citation>
    <scope>NUCLEOTIDE SEQUENCE</scope>
    <source>
        <strain evidence="6">Cailab_2022a</strain>
    </source>
</reference>
<dbReference type="EMBL" id="JAPTSV010000004">
    <property type="protein sequence ID" value="KAJ1528941.1"/>
    <property type="molecule type" value="Genomic_DNA"/>
</dbReference>
<evidence type="ECO:0000313" key="6">
    <source>
        <dbReference type="EMBL" id="KAJ1528941.1"/>
    </source>
</evidence>
<proteinExistence type="predicted"/>
<dbReference type="AlphaFoldDB" id="A0AAV7XVX3"/>
<comment type="subcellular location">
    <subcellularLocation>
        <location evidence="1">Nucleus</location>
    </subcellularLocation>
</comment>
<dbReference type="InterPro" id="IPR013882">
    <property type="entry name" value="Ctp1_C"/>
</dbReference>
<organism evidence="6 7">
    <name type="scientific">Megalurothrips usitatus</name>
    <name type="common">bean blossom thrips</name>
    <dbReference type="NCBI Taxonomy" id="439358"/>
    <lineage>
        <taxon>Eukaryota</taxon>
        <taxon>Metazoa</taxon>
        <taxon>Ecdysozoa</taxon>
        <taxon>Arthropoda</taxon>
        <taxon>Hexapoda</taxon>
        <taxon>Insecta</taxon>
        <taxon>Pterygota</taxon>
        <taxon>Neoptera</taxon>
        <taxon>Paraneoptera</taxon>
        <taxon>Thysanoptera</taxon>
        <taxon>Terebrantia</taxon>
        <taxon>Thripoidea</taxon>
        <taxon>Thripidae</taxon>
        <taxon>Megalurothrips</taxon>
    </lineage>
</organism>
<sequence length="184" mass="20912">MSDALKEKLECQLHFLKCKQESLKALLGSGQDRQLPSSVPKQDMNEECRALMHEIESMLQVEQDMRMALNKKRKKSVTPPASQNMPPYPHVAETVRGNAKKQLDGFPCTQCKEFFKISGLDEKDIKKVCRHKAAYSPVKSPKGYWSVKLPSTPEMLKKQTAPVDYEVLSPPKKRSITRAILKDL</sequence>
<name>A0AAV7XVX3_9NEOP</name>